<keyword evidence="1" id="KW-1133">Transmembrane helix</keyword>
<keyword evidence="1" id="KW-0472">Membrane</keyword>
<protein>
    <submittedName>
        <fullName evidence="2">Uncharacterized protein</fullName>
    </submittedName>
</protein>
<reference evidence="2" key="1">
    <citation type="submission" date="2020-10" db="EMBL/GenBank/DDBJ databases">
        <authorList>
            <person name="Castelo-Branco R."/>
            <person name="Eusebio N."/>
            <person name="Adriana R."/>
            <person name="Vieira A."/>
            <person name="Brugerolle De Fraissinette N."/>
            <person name="Rezende De Castro R."/>
            <person name="Schneider M.P."/>
            <person name="Vasconcelos V."/>
            <person name="Leao P.N."/>
        </authorList>
    </citation>
    <scope>NUCLEOTIDE SEQUENCE</scope>
    <source>
        <strain evidence="2">LEGE 11480</strain>
    </source>
</reference>
<feature type="transmembrane region" description="Helical" evidence="1">
    <location>
        <begin position="111"/>
        <end position="133"/>
    </location>
</feature>
<dbReference type="AlphaFoldDB" id="A0A928VQP9"/>
<feature type="transmembrane region" description="Helical" evidence="1">
    <location>
        <begin position="66"/>
        <end position="90"/>
    </location>
</feature>
<dbReference type="EMBL" id="JADEXQ010000044">
    <property type="protein sequence ID" value="MBE9030787.1"/>
    <property type="molecule type" value="Genomic_DNA"/>
</dbReference>
<sequence>MTRKLPRPKSSKSPDWLFGLLLVLLTLLFGGLYLQFTLWVFGDSWGRGPKPFWFDLAVMFSQPGMVGFPISPFLLGGCLGFPVASLLTGVKTLGASSRSNRQSSRPKASKWPYGLFIPLFGIFYFGFTLLVIAQAWGSRGVPKPSGFDLAALFAMPGMIGFPISPFVVGGGVGFVVAWIVSNIIKWRSR</sequence>
<proteinExistence type="predicted"/>
<evidence type="ECO:0000313" key="3">
    <source>
        <dbReference type="Proteomes" id="UP000625316"/>
    </source>
</evidence>
<organism evidence="2 3">
    <name type="scientific">Romeriopsis navalis LEGE 11480</name>
    <dbReference type="NCBI Taxonomy" id="2777977"/>
    <lineage>
        <taxon>Bacteria</taxon>
        <taxon>Bacillati</taxon>
        <taxon>Cyanobacteriota</taxon>
        <taxon>Cyanophyceae</taxon>
        <taxon>Leptolyngbyales</taxon>
        <taxon>Leptolyngbyaceae</taxon>
        <taxon>Romeriopsis</taxon>
        <taxon>Romeriopsis navalis</taxon>
    </lineage>
</organism>
<evidence type="ECO:0000256" key="1">
    <source>
        <dbReference type="SAM" id="Phobius"/>
    </source>
</evidence>
<feature type="transmembrane region" description="Helical" evidence="1">
    <location>
        <begin position="153"/>
        <end position="180"/>
    </location>
</feature>
<keyword evidence="3" id="KW-1185">Reference proteome</keyword>
<dbReference type="Proteomes" id="UP000625316">
    <property type="component" value="Unassembled WGS sequence"/>
</dbReference>
<dbReference type="RefSeq" id="WP_264325614.1">
    <property type="nucleotide sequence ID" value="NZ_JADEXQ010000044.1"/>
</dbReference>
<evidence type="ECO:0000313" key="2">
    <source>
        <dbReference type="EMBL" id="MBE9030787.1"/>
    </source>
</evidence>
<accession>A0A928VQP9</accession>
<name>A0A928VQP9_9CYAN</name>
<comment type="caution">
    <text evidence="2">The sequence shown here is derived from an EMBL/GenBank/DDBJ whole genome shotgun (WGS) entry which is preliminary data.</text>
</comment>
<keyword evidence="1" id="KW-0812">Transmembrane</keyword>
<gene>
    <name evidence="2" type="ORF">IQ266_13705</name>
</gene>